<dbReference type="GeneID" id="57266986"/>
<organism evidence="2 3">
    <name type="scientific">Pantoea ananatis (strain AJ13355)</name>
    <dbReference type="NCBI Taxonomy" id="932677"/>
    <lineage>
        <taxon>Bacteria</taxon>
        <taxon>Pseudomonadati</taxon>
        <taxon>Pseudomonadota</taxon>
        <taxon>Gammaproteobacteria</taxon>
        <taxon>Enterobacterales</taxon>
        <taxon>Erwiniaceae</taxon>
        <taxon>Pantoea</taxon>
    </lineage>
</organism>
<comment type="subcellular location">
    <subcellularLocation>
        <location evidence="1">Membrane</location>
        <topology evidence="1">Single-pass membrane protein</topology>
    </subcellularLocation>
</comment>
<dbReference type="KEGG" id="paj:PAJ_2388"/>
<dbReference type="RefSeq" id="WP_013026984.1">
    <property type="nucleotide sequence ID" value="NC_017531.2"/>
</dbReference>
<dbReference type="Gene3D" id="3.30.700.10">
    <property type="entry name" value="Glycoprotein, Type 4 Pilin"/>
    <property type="match status" value="1"/>
</dbReference>
<dbReference type="AlphaFoldDB" id="A0A0H3KZM6"/>
<evidence type="ECO:0000313" key="3">
    <source>
        <dbReference type="Proteomes" id="UP000006690"/>
    </source>
</evidence>
<dbReference type="HOGENOM" id="CLU_118590_1_0_6"/>
<dbReference type="eggNOG" id="COG2165">
    <property type="taxonomic scope" value="Bacteria"/>
</dbReference>
<dbReference type="NCBIfam" id="TIGR02532">
    <property type="entry name" value="IV_pilin_GFxxxE"/>
    <property type="match status" value="1"/>
</dbReference>
<sequence length="156" mass="17619">MKRPTSKGFTLAELLFVMVIVGILSAFATQGWQRWQQRQQLRDSARQLQFFLLSVRAQANWQNRDFVLWARTMQPWCLGVGDAPVNGCDPARRLHFIAPHTGVTLQPLRGEPGFYGRRNVARAGSIELVNPAGRIRLIISSRARIRLCSSEEAGCE</sequence>
<dbReference type="EMBL" id="AP012032">
    <property type="protein sequence ID" value="BAK12468.1"/>
    <property type="molecule type" value="Genomic_DNA"/>
</dbReference>
<dbReference type="SUPFAM" id="SSF54523">
    <property type="entry name" value="Pili subunits"/>
    <property type="match status" value="1"/>
</dbReference>
<dbReference type="Pfam" id="PF07963">
    <property type="entry name" value="N_methyl"/>
    <property type="match status" value="1"/>
</dbReference>
<evidence type="ECO:0000313" key="2">
    <source>
        <dbReference type="EMBL" id="BAK12468.1"/>
    </source>
</evidence>
<proteinExistence type="predicted"/>
<dbReference type="OrthoDB" id="6241267at2"/>
<dbReference type="Proteomes" id="UP000006690">
    <property type="component" value="Chromosome"/>
</dbReference>
<protein>
    <submittedName>
        <fullName evidence="2">Prepilin peptidase dependent protein A PpdA</fullName>
    </submittedName>
</protein>
<accession>A0A0H3KZM6</accession>
<reference evidence="3" key="1">
    <citation type="journal article" date="2012" name="Appl. Microbiol. Biotechnol.">
        <title>The complete genome sequence of Pantoea ananatis AJ13355, an organism with great biotechnological potential.</title>
        <authorList>
            <person name="Hara Y."/>
            <person name="Kadotani N."/>
            <person name="Izui H."/>
            <person name="Katashkina J.I."/>
            <person name="Kuvaeva T.M."/>
            <person name="Andreeva I.G."/>
            <person name="Golubeva L.I."/>
            <person name="Malko D.B."/>
            <person name="Makeev V.J."/>
            <person name="Mashko S.V."/>
            <person name="Kozlov Y.I."/>
        </authorList>
    </citation>
    <scope>NUCLEOTIDE SEQUENCE [LARGE SCALE GENOMIC DNA]</scope>
    <source>
        <strain evidence="3">AJ13355</strain>
    </source>
</reference>
<name>A0A0H3KZM6_PANAA</name>
<dbReference type="InterPro" id="IPR012902">
    <property type="entry name" value="N_methyl_site"/>
</dbReference>
<dbReference type="NCBIfam" id="NF007800">
    <property type="entry name" value="PRK10506.1"/>
    <property type="match status" value="1"/>
</dbReference>
<dbReference type="PATRIC" id="fig|553.3.peg.921"/>
<gene>
    <name evidence="2" type="primary">ppdA</name>
    <name evidence="2" type="ordered locus">PAJ_2388</name>
</gene>
<dbReference type="InterPro" id="IPR045584">
    <property type="entry name" value="Pilin-like"/>
</dbReference>
<evidence type="ECO:0000256" key="1">
    <source>
        <dbReference type="ARBA" id="ARBA00004167"/>
    </source>
</evidence>
<dbReference type="GO" id="GO:0016020">
    <property type="term" value="C:membrane"/>
    <property type="evidence" value="ECO:0007669"/>
    <property type="project" value="UniProtKB-SubCell"/>
</dbReference>